<dbReference type="PIRSF" id="PIRSF002070">
    <property type="entry name" value="SSB"/>
    <property type="match status" value="1"/>
</dbReference>
<geneLocation type="plasmid" evidence="5 6">
    <name>unnamed2</name>
</geneLocation>
<feature type="compositionally biased region" description="Low complexity" evidence="4">
    <location>
        <begin position="113"/>
        <end position="148"/>
    </location>
</feature>
<protein>
    <recommendedName>
        <fullName evidence="2 3">Single-stranded DNA-binding protein</fullName>
        <shortName evidence="2">SSB</shortName>
    </recommendedName>
</protein>
<feature type="compositionally biased region" description="Acidic residues" evidence="4">
    <location>
        <begin position="149"/>
        <end position="159"/>
    </location>
</feature>
<dbReference type="EMBL" id="CP152382">
    <property type="protein sequence ID" value="XAF56286.1"/>
    <property type="molecule type" value="Genomic_DNA"/>
</dbReference>
<evidence type="ECO:0000313" key="6">
    <source>
        <dbReference type="Proteomes" id="UP001445268"/>
    </source>
</evidence>
<dbReference type="HAMAP" id="MF_00984">
    <property type="entry name" value="SSB"/>
    <property type="match status" value="1"/>
</dbReference>
<keyword evidence="6" id="KW-1185">Reference proteome</keyword>
<dbReference type="NCBIfam" id="TIGR00621">
    <property type="entry name" value="ssb"/>
    <property type="match status" value="1"/>
</dbReference>
<evidence type="ECO:0000256" key="3">
    <source>
        <dbReference type="PIRNR" id="PIRNR002070"/>
    </source>
</evidence>
<dbReference type="PANTHER" id="PTHR10302">
    <property type="entry name" value="SINGLE-STRANDED DNA-BINDING PROTEIN"/>
    <property type="match status" value="1"/>
</dbReference>
<evidence type="ECO:0000256" key="2">
    <source>
        <dbReference type="HAMAP-Rule" id="MF_00984"/>
    </source>
</evidence>
<evidence type="ECO:0000313" key="5">
    <source>
        <dbReference type="EMBL" id="XAF56286.1"/>
    </source>
</evidence>
<dbReference type="InterPro" id="IPR011344">
    <property type="entry name" value="ssDNA-bd"/>
</dbReference>
<dbReference type="RefSeq" id="WP_342632833.1">
    <property type="nucleotide sequence ID" value="NZ_CP152382.1"/>
</dbReference>
<dbReference type="Proteomes" id="UP001445268">
    <property type="component" value="Plasmid unnamed2"/>
</dbReference>
<keyword evidence="5" id="KW-0614">Plasmid</keyword>
<dbReference type="PROSITE" id="PS50935">
    <property type="entry name" value="SSB"/>
    <property type="match status" value="1"/>
</dbReference>
<feature type="region of interest" description="Disordered" evidence="4">
    <location>
        <begin position="108"/>
        <end position="159"/>
    </location>
</feature>
<comment type="subunit">
    <text evidence="2">Homotetramer.</text>
</comment>
<evidence type="ECO:0000256" key="4">
    <source>
        <dbReference type="SAM" id="MobiDB-lite"/>
    </source>
</evidence>
<dbReference type="PANTHER" id="PTHR10302:SF0">
    <property type="entry name" value="SINGLE-STRANDED DNA-BINDING PROTEIN, MITOCHONDRIAL"/>
    <property type="match status" value="1"/>
</dbReference>
<dbReference type="Pfam" id="PF00436">
    <property type="entry name" value="SSB"/>
    <property type="match status" value="1"/>
</dbReference>
<evidence type="ECO:0000256" key="1">
    <source>
        <dbReference type="ARBA" id="ARBA00023125"/>
    </source>
</evidence>
<feature type="DNA-binding region" evidence="2">
    <location>
        <begin position="51"/>
        <end position="57"/>
    </location>
</feature>
<dbReference type="SUPFAM" id="SSF50249">
    <property type="entry name" value="Nucleic acid-binding proteins"/>
    <property type="match status" value="1"/>
</dbReference>
<organism evidence="5 6">
    <name type="scientific">Marinobacter alkaliphilus</name>
    <dbReference type="NCBI Taxonomy" id="254719"/>
    <lineage>
        <taxon>Bacteria</taxon>
        <taxon>Pseudomonadati</taxon>
        <taxon>Pseudomonadota</taxon>
        <taxon>Gammaproteobacteria</taxon>
        <taxon>Pseudomonadales</taxon>
        <taxon>Marinobacteraceae</taxon>
        <taxon>Marinobacter</taxon>
    </lineage>
</organism>
<dbReference type="CDD" id="cd04496">
    <property type="entry name" value="SSB_OBF"/>
    <property type="match status" value="1"/>
</dbReference>
<proteinExistence type="inferred from homology"/>
<dbReference type="Gene3D" id="2.40.50.140">
    <property type="entry name" value="Nucleic acid-binding proteins"/>
    <property type="match status" value="1"/>
</dbReference>
<dbReference type="InterPro" id="IPR012340">
    <property type="entry name" value="NA-bd_OB-fold"/>
</dbReference>
<comment type="caution">
    <text evidence="2">Lacks conserved residue(s) required for the propagation of feature annotation.</text>
</comment>
<dbReference type="InterPro" id="IPR000424">
    <property type="entry name" value="Primosome_PriB/ssb"/>
</dbReference>
<gene>
    <name evidence="5" type="ORF">AAGT77_20405</name>
</gene>
<sequence length="159" mass="17582">MRGINKVTILGRIGQDPEVRYTQGGDPIVTLSVATDDSYTKNGQKVQQTDWHRVVVFGRMAEVAANYAKKGDPIYVEGKQKTRKWQNKEGQDVYTTEVQVTPRGELQLLGTRANSGGDQQQQQSRPAQQSAPQQQAAANAPAPGGYANYDEDWDDDVPF</sequence>
<name>A0ABZ3E9S9_9GAMM</name>
<keyword evidence="1 2" id="KW-0238">DNA-binding</keyword>
<accession>A0ABZ3E9S9</accession>
<reference evidence="5 6" key="1">
    <citation type="submission" date="2024-04" db="EMBL/GenBank/DDBJ databases">
        <title>Marinobacter sp. SBY-1.</title>
        <authorList>
            <person name="Pan C."/>
        </authorList>
    </citation>
    <scope>NUCLEOTIDE SEQUENCE [LARGE SCALE GENOMIC DNA]</scope>
    <source>
        <strain evidence="5 6">SBY-1</strain>
        <plasmid evidence="5 6">unnamed2</plasmid>
    </source>
</reference>
<dbReference type="GO" id="GO:0003677">
    <property type="term" value="F:DNA binding"/>
    <property type="evidence" value="ECO:0007669"/>
    <property type="project" value="UniProtKB-KW"/>
</dbReference>